<reference evidence="4 5" key="1">
    <citation type="journal article" date="2020" name="Int. J. Syst. Evol. Microbiol.">
        <title>Sulfuracidifex tepidarius gen. nov., sp. nov. and transfer of Sulfolobus metallicus Huber and Stetter 1992 to the genus Sulfuracidifex as Sulfuracidifex metallicus comb. nov.</title>
        <authorList>
            <person name="Itoh T."/>
            <person name="Miura T."/>
            <person name="Sakai H.D."/>
            <person name="Kato S."/>
            <person name="Ohkuma M."/>
            <person name="Takashina T."/>
        </authorList>
    </citation>
    <scope>NUCLEOTIDE SEQUENCE [LARGE SCALE GENOMIC DNA]</scope>
    <source>
        <strain evidence="4 5">IC-006</strain>
    </source>
</reference>
<dbReference type="GeneID" id="41716444"/>
<dbReference type="GO" id="GO:0000724">
    <property type="term" value="P:double-strand break repair via homologous recombination"/>
    <property type="evidence" value="ECO:0007669"/>
    <property type="project" value="TreeGrafter"/>
</dbReference>
<gene>
    <name evidence="4" type="ORF">IC006_2747</name>
</gene>
<dbReference type="InterPro" id="IPR048970">
    <property type="entry name" value="OB_Ssb-like"/>
</dbReference>
<dbReference type="InterPro" id="IPR051231">
    <property type="entry name" value="SOSS-B"/>
</dbReference>
<dbReference type="Gene3D" id="2.40.50.140">
    <property type="entry name" value="Nucleic acid-binding proteins"/>
    <property type="match status" value="1"/>
</dbReference>
<dbReference type="RefSeq" id="WP_054845249.1">
    <property type="nucleotide sequence ID" value="NZ_AP018929.1"/>
</dbReference>
<evidence type="ECO:0000313" key="5">
    <source>
        <dbReference type="Proteomes" id="UP000322983"/>
    </source>
</evidence>
<dbReference type="GO" id="GO:0010212">
    <property type="term" value="P:response to ionizing radiation"/>
    <property type="evidence" value="ECO:0007669"/>
    <property type="project" value="TreeGrafter"/>
</dbReference>
<feature type="region of interest" description="Disordered" evidence="2">
    <location>
        <begin position="88"/>
        <end position="157"/>
    </location>
</feature>
<dbReference type="EMBL" id="AP018929">
    <property type="protein sequence ID" value="BBG25411.1"/>
    <property type="molecule type" value="Genomic_DNA"/>
</dbReference>
<dbReference type="GO" id="GO:0003677">
    <property type="term" value="F:DNA binding"/>
    <property type="evidence" value="ECO:0007669"/>
    <property type="project" value="UniProtKB-KW"/>
</dbReference>
<evidence type="ECO:0000256" key="1">
    <source>
        <dbReference type="ARBA" id="ARBA00023125"/>
    </source>
</evidence>
<feature type="domain" description="Single-stranded DNA binding protein Ssb-like OB fold" evidence="3">
    <location>
        <begin position="8"/>
        <end position="86"/>
    </location>
</feature>
<dbReference type="STRING" id="1294262.GCA_001316085_00693"/>
<dbReference type="SUPFAM" id="SSF50249">
    <property type="entry name" value="Nucleic acid-binding proteins"/>
    <property type="match status" value="1"/>
</dbReference>
<sequence>MVEKIGNLKPGMENISVVVRVLQVSEPKDIQTKNGPRTISEIMVGDETGRAKLTVWGKQDEALKEGSIVKIDNVWTTAFRGQVQLNAGSKSTFSESDEQIPEASEIPETVPEAPQDYSPPRRNFNRGGRRFGGGGYRQGGFNNYGGRRGRGEEEEEE</sequence>
<keyword evidence="1" id="KW-0238">DNA-binding</keyword>
<dbReference type="InterPro" id="IPR012340">
    <property type="entry name" value="NA-bd_OB-fold"/>
</dbReference>
<keyword evidence="5" id="KW-1185">Reference proteome</keyword>
<organism evidence="4 5">
    <name type="scientific">Sulfuracidifex tepidarius</name>
    <dbReference type="NCBI Taxonomy" id="1294262"/>
    <lineage>
        <taxon>Archaea</taxon>
        <taxon>Thermoproteota</taxon>
        <taxon>Thermoprotei</taxon>
        <taxon>Sulfolobales</taxon>
        <taxon>Sulfolobaceae</taxon>
        <taxon>Sulfuracidifex</taxon>
    </lineage>
</organism>
<evidence type="ECO:0000259" key="3">
    <source>
        <dbReference type="Pfam" id="PF21473"/>
    </source>
</evidence>
<name>A0A510DYX0_9CREN</name>
<dbReference type="Proteomes" id="UP000322983">
    <property type="component" value="Chromosome"/>
</dbReference>
<evidence type="ECO:0000313" key="4">
    <source>
        <dbReference type="EMBL" id="BBG25411.1"/>
    </source>
</evidence>
<dbReference type="KEGG" id="step:IC006_2747"/>
<protein>
    <submittedName>
        <fullName evidence="4">Single-stranded DNA binding protein Ssb</fullName>
    </submittedName>
</protein>
<dbReference type="CDD" id="cd04491">
    <property type="entry name" value="SoSSB_OBF"/>
    <property type="match status" value="1"/>
</dbReference>
<dbReference type="AlphaFoldDB" id="A0A510DYX0"/>
<dbReference type="OrthoDB" id="6262at2157"/>
<dbReference type="PANTHER" id="PTHR13356:SF0">
    <property type="entry name" value="SOSS COMPLEX SUBUNIT B HOMOLOG"/>
    <property type="match status" value="1"/>
</dbReference>
<proteinExistence type="predicted"/>
<dbReference type="Pfam" id="PF21473">
    <property type="entry name" value="OB_Ssb-like"/>
    <property type="match status" value="1"/>
</dbReference>
<dbReference type="PANTHER" id="PTHR13356">
    <property type="entry name" value="OB FOLD NUCLEIC ACID BINDING PROTEIN-RELATED"/>
    <property type="match status" value="1"/>
</dbReference>
<accession>A0A510DYX0</accession>
<evidence type="ECO:0000256" key="2">
    <source>
        <dbReference type="SAM" id="MobiDB-lite"/>
    </source>
</evidence>